<evidence type="ECO:0000313" key="1">
    <source>
        <dbReference type="EMBL" id="PUV24535.1"/>
    </source>
</evidence>
<dbReference type="AlphaFoldDB" id="A0A363NUN9"/>
<gene>
    <name evidence="1" type="ORF">DCO56_14430</name>
</gene>
<organism evidence="1 2">
    <name type="scientific">Sphingobacterium athyrii</name>
    <dbReference type="NCBI Taxonomy" id="2152717"/>
    <lineage>
        <taxon>Bacteria</taxon>
        <taxon>Pseudomonadati</taxon>
        <taxon>Bacteroidota</taxon>
        <taxon>Sphingobacteriia</taxon>
        <taxon>Sphingobacteriales</taxon>
        <taxon>Sphingobacteriaceae</taxon>
        <taxon>Sphingobacterium</taxon>
    </lineage>
</organism>
<dbReference type="OrthoDB" id="1438245at2"/>
<dbReference type="Proteomes" id="UP000250831">
    <property type="component" value="Unassembled WGS sequence"/>
</dbReference>
<dbReference type="RefSeq" id="WP_108634463.1">
    <property type="nucleotide sequence ID" value="NZ_QCXX01000003.1"/>
</dbReference>
<sequence length="162" mass="19008">MTAQLSDILHYQGNAHSMCNEPLSKYLNDRPIKFVMLSTALNRGYRAGWLLSENKLYLIDLKAHLDHDNYVGLDYLFPQQEKVFADWYSGTIKINQGDLIKYVHSGYGSVYQRSVYLVIEKGRLINEYVKNNNSLISKARRILEKLTTRKYVNDYMFIDKRE</sequence>
<evidence type="ECO:0000313" key="2">
    <source>
        <dbReference type="Proteomes" id="UP000250831"/>
    </source>
</evidence>
<reference evidence="1 2" key="1">
    <citation type="submission" date="2018-04" db="EMBL/GenBank/DDBJ databases">
        <title>Sphingobacterium sp. M46 Genome.</title>
        <authorList>
            <person name="Cheng J."/>
            <person name="Li Y."/>
        </authorList>
    </citation>
    <scope>NUCLEOTIDE SEQUENCE [LARGE SCALE GENOMIC DNA]</scope>
    <source>
        <strain evidence="1 2">M46</strain>
    </source>
</reference>
<accession>A0A363NUN9</accession>
<name>A0A363NUN9_9SPHI</name>
<proteinExistence type="predicted"/>
<keyword evidence="2" id="KW-1185">Reference proteome</keyword>
<dbReference type="EMBL" id="QCXX01000003">
    <property type="protein sequence ID" value="PUV24535.1"/>
    <property type="molecule type" value="Genomic_DNA"/>
</dbReference>
<comment type="caution">
    <text evidence="1">The sequence shown here is derived from an EMBL/GenBank/DDBJ whole genome shotgun (WGS) entry which is preliminary data.</text>
</comment>
<protein>
    <submittedName>
        <fullName evidence="1">Uncharacterized protein</fullName>
    </submittedName>
</protein>